<organism evidence="1 2">
    <name type="scientific">Solidesulfovibrio magneticus str. Maddingley MBC34</name>
    <dbReference type="NCBI Taxonomy" id="1206767"/>
    <lineage>
        <taxon>Bacteria</taxon>
        <taxon>Pseudomonadati</taxon>
        <taxon>Thermodesulfobacteriota</taxon>
        <taxon>Desulfovibrionia</taxon>
        <taxon>Desulfovibrionales</taxon>
        <taxon>Desulfovibrionaceae</taxon>
        <taxon>Solidesulfovibrio</taxon>
    </lineage>
</organism>
<dbReference type="EMBL" id="ALAO01000170">
    <property type="protein sequence ID" value="EKO39126.1"/>
    <property type="molecule type" value="Genomic_DNA"/>
</dbReference>
<evidence type="ECO:0000313" key="2">
    <source>
        <dbReference type="Proteomes" id="UP000006272"/>
    </source>
</evidence>
<dbReference type="Proteomes" id="UP000006272">
    <property type="component" value="Unassembled WGS sequence"/>
</dbReference>
<proteinExistence type="predicted"/>
<sequence>PVRGFKSLSLRQFFTMRARLSKAPPEFLPHEGYSPFPGRL</sequence>
<protein>
    <submittedName>
        <fullName evidence="1">Uncharacterized protein</fullName>
    </submittedName>
</protein>
<evidence type="ECO:0000313" key="1">
    <source>
        <dbReference type="EMBL" id="EKO39126.1"/>
    </source>
</evidence>
<dbReference type="AlphaFoldDB" id="K6GQ79"/>
<feature type="non-terminal residue" evidence="1">
    <location>
        <position position="1"/>
    </location>
</feature>
<name>K6GQ79_9BACT</name>
<reference evidence="1 2" key="1">
    <citation type="submission" date="2012-07" db="EMBL/GenBank/DDBJ databases">
        <title>Draft genome sequence of Desulfovibrio magneticus str. Maddingley MBC34 obtained from a metagenomic sequence of a methanogenic enrichment isolated from coal-seam formation water in Victoria, Australia.</title>
        <authorList>
            <person name="Greenfield P."/>
            <person name="Hendry P."/>
            <person name="Li D."/>
            <person name="Rosewarne C.P."/>
            <person name="Tran-Dinh N."/>
            <person name="Elbourne L.D.H."/>
            <person name="Paulsen I.T."/>
            <person name="Midgley D.J."/>
        </authorList>
    </citation>
    <scope>NUCLEOTIDE SEQUENCE [LARGE SCALE GENOMIC DNA]</scope>
    <source>
        <strain evidence="2">Maddingley MBC34</strain>
    </source>
</reference>
<accession>K6GQ79</accession>
<comment type="caution">
    <text evidence="1">The sequence shown here is derived from an EMBL/GenBank/DDBJ whole genome shotgun (WGS) entry which is preliminary data.</text>
</comment>
<gene>
    <name evidence="1" type="ORF">B193_2171</name>
</gene>